<evidence type="ECO:0000256" key="11">
    <source>
        <dbReference type="ARBA" id="ARBA00023242"/>
    </source>
</evidence>
<dbReference type="OrthoDB" id="2146436at2759"/>
<feature type="signal peptide" evidence="14">
    <location>
        <begin position="1"/>
        <end position="20"/>
    </location>
</feature>
<comment type="subunit">
    <text evidence="12">Part of the nascent polypeptide-associated complex (NAC).</text>
</comment>
<keyword evidence="14" id="KW-0732">Signal</keyword>
<evidence type="ECO:0000256" key="2">
    <source>
        <dbReference type="ARBA" id="ARBA00004496"/>
    </source>
</evidence>
<dbReference type="InterPro" id="IPR002715">
    <property type="entry name" value="Nas_poly-pep-assoc_cplx_dom"/>
</dbReference>
<sequence>MFFMLSNSLLALSFLPLTFAHFQLKYPTARGFDDDKEGNFPCGGFDDIQSKRTNFSISGGPIQLEMGHPQTNLAVYMAIGDNPGSGFSVVAKHQLSVDGLGNFCLGSVAVPSDVKVADGTKASIQVVTNSDESGGGLYQCADVVLVDNKLSQSDFSTNCQNNTGIKVSQENISGNPNGTSTGSSPSTSSSGVAASPKPTGAAGQVKVVSWMLGAAGVAKLARMQASVRIAPHHHIEISELPPQPAIARNASRRNFGYMEYLRLIGDIAERVKKVHRNAGTDDKKLQTALKKLNVQPIQAIEEVNMFKSDGNVIHFSAPKVHASVPANTFAIYGHGEDKELTELVPGILNQLGPDSLASLRKLAESYQSMQKEKGEDGDKKDDDDEDDDDIPELVAGENFESKGEVE</sequence>
<evidence type="ECO:0000256" key="4">
    <source>
        <dbReference type="ARBA" id="ARBA00022192"/>
    </source>
</evidence>
<evidence type="ECO:0000256" key="8">
    <source>
        <dbReference type="ARBA" id="ARBA00022927"/>
    </source>
</evidence>
<feature type="chain" id="PRO_5017972446" description="Nascent polypeptide-associated complex subunit beta" evidence="14">
    <location>
        <begin position="21"/>
        <end position="406"/>
    </location>
</feature>
<dbReference type="Pfam" id="PF20238">
    <property type="entry name" value="BIM1-like_dom"/>
    <property type="match status" value="1"/>
</dbReference>
<keyword evidence="17" id="KW-1185">Reference proteome</keyword>
<organism evidence="16 17">
    <name type="scientific">Pyrenophora seminiperda CCB06</name>
    <dbReference type="NCBI Taxonomy" id="1302712"/>
    <lineage>
        <taxon>Eukaryota</taxon>
        <taxon>Fungi</taxon>
        <taxon>Dikarya</taxon>
        <taxon>Ascomycota</taxon>
        <taxon>Pezizomycotina</taxon>
        <taxon>Dothideomycetes</taxon>
        <taxon>Pleosporomycetidae</taxon>
        <taxon>Pleosporales</taxon>
        <taxon>Pleosporineae</taxon>
        <taxon>Pleosporaceae</taxon>
        <taxon>Pyrenophora</taxon>
    </lineage>
</organism>
<reference evidence="16 17" key="1">
    <citation type="journal article" date="2014" name="PLoS ONE">
        <title>De novo Genome Assembly of the Fungal Plant Pathogen Pyrenophora semeniperda.</title>
        <authorList>
            <person name="Soliai M.M."/>
            <person name="Meyer S.E."/>
            <person name="Udall J.A."/>
            <person name="Elzinga D.E."/>
            <person name="Hermansen R.A."/>
            <person name="Bodily P.M."/>
            <person name="Hart A.A."/>
            <person name="Coleman C.E."/>
        </authorList>
    </citation>
    <scope>NUCLEOTIDE SEQUENCE [LARGE SCALE GENOMIC DNA]</scope>
    <source>
        <strain evidence="16 17">CCB06</strain>
        <tissue evidence="16">Mycelium</tissue>
    </source>
</reference>
<dbReference type="InterPro" id="IPR046530">
    <property type="entry name" value="BIM1-like_dom"/>
</dbReference>
<dbReference type="CDD" id="cd21176">
    <property type="entry name" value="LPMO_auxiliary-like"/>
    <property type="match status" value="1"/>
</dbReference>
<evidence type="ECO:0000256" key="6">
    <source>
        <dbReference type="ARBA" id="ARBA00022490"/>
    </source>
</evidence>
<evidence type="ECO:0000256" key="3">
    <source>
        <dbReference type="ARBA" id="ARBA00005296"/>
    </source>
</evidence>
<dbReference type="EMBL" id="KE747844">
    <property type="protein sequence ID" value="RMZ74321.1"/>
    <property type="molecule type" value="Genomic_DNA"/>
</dbReference>
<dbReference type="GO" id="GO:0005634">
    <property type="term" value="C:nucleus"/>
    <property type="evidence" value="ECO:0007669"/>
    <property type="project" value="UniProtKB-SubCell"/>
</dbReference>
<keyword evidence="5" id="KW-0813">Transport</keyword>
<protein>
    <recommendedName>
        <fullName evidence="4 12">Nascent polypeptide-associated complex subunit beta</fullName>
    </recommendedName>
</protein>
<dbReference type="Gene3D" id="2.20.70.30">
    <property type="entry name" value="Nascent polypeptide-associated complex domain"/>
    <property type="match status" value="1"/>
</dbReference>
<evidence type="ECO:0000256" key="9">
    <source>
        <dbReference type="ARBA" id="ARBA00023015"/>
    </source>
</evidence>
<evidence type="ECO:0000256" key="14">
    <source>
        <dbReference type="SAM" id="SignalP"/>
    </source>
</evidence>
<keyword evidence="9 12" id="KW-0805">Transcription regulation</keyword>
<dbReference type="FunFam" id="2.20.70.30:FF:000003">
    <property type="entry name" value="Nascent polypeptide-associated complex subunit beta"/>
    <property type="match status" value="1"/>
</dbReference>
<dbReference type="AlphaFoldDB" id="A0A3M7MII0"/>
<proteinExistence type="inferred from homology"/>
<dbReference type="Pfam" id="PF01849">
    <property type="entry name" value="NAC"/>
    <property type="match status" value="1"/>
</dbReference>
<evidence type="ECO:0000313" key="17">
    <source>
        <dbReference type="Proteomes" id="UP000265663"/>
    </source>
</evidence>
<accession>A0A3M7MII0</accession>
<dbReference type="PANTHER" id="PTHR10351">
    <property type="entry name" value="TRANSCRIPTION FACTOR BTF3 FAMILY MEMBER"/>
    <property type="match status" value="1"/>
</dbReference>
<comment type="subcellular location">
    <subcellularLocation>
        <location evidence="2">Cytoplasm</location>
    </subcellularLocation>
    <subcellularLocation>
        <location evidence="1">Nucleus</location>
    </subcellularLocation>
</comment>
<name>A0A3M7MII0_9PLEO</name>
<keyword evidence="7" id="KW-0678">Repressor</keyword>
<dbReference type="SMART" id="SM01407">
    <property type="entry name" value="NAC"/>
    <property type="match status" value="1"/>
</dbReference>
<evidence type="ECO:0000256" key="13">
    <source>
        <dbReference type="SAM" id="MobiDB-lite"/>
    </source>
</evidence>
<evidence type="ECO:0000313" key="16">
    <source>
        <dbReference type="EMBL" id="RMZ74321.1"/>
    </source>
</evidence>
<keyword evidence="10 12" id="KW-0804">Transcription</keyword>
<dbReference type="InterPro" id="IPR039370">
    <property type="entry name" value="BTF3"/>
</dbReference>
<evidence type="ECO:0000256" key="5">
    <source>
        <dbReference type="ARBA" id="ARBA00022448"/>
    </source>
</evidence>
<dbReference type="CDD" id="cd22055">
    <property type="entry name" value="NAC_BTF3"/>
    <property type="match status" value="1"/>
</dbReference>
<keyword evidence="8" id="KW-0653">Protein transport</keyword>
<feature type="compositionally biased region" description="Low complexity" evidence="13">
    <location>
        <begin position="173"/>
        <end position="191"/>
    </location>
</feature>
<dbReference type="PROSITE" id="PS51151">
    <property type="entry name" value="NAC_AB"/>
    <property type="match status" value="1"/>
</dbReference>
<comment type="similarity">
    <text evidence="3 12">Belongs to the NAC-beta family.</text>
</comment>
<feature type="region of interest" description="Disordered" evidence="13">
    <location>
        <begin position="167"/>
        <end position="199"/>
    </location>
</feature>
<keyword evidence="11" id="KW-0539">Nucleus</keyword>
<keyword evidence="6" id="KW-0963">Cytoplasm</keyword>
<feature type="compositionally biased region" description="Basic and acidic residues" evidence="13">
    <location>
        <begin position="370"/>
        <end position="380"/>
    </location>
</feature>
<dbReference type="GO" id="GO:0015031">
    <property type="term" value="P:protein transport"/>
    <property type="evidence" value="ECO:0007669"/>
    <property type="project" value="UniProtKB-KW"/>
</dbReference>
<dbReference type="Proteomes" id="UP000265663">
    <property type="component" value="Unassembled WGS sequence"/>
</dbReference>
<evidence type="ECO:0000256" key="7">
    <source>
        <dbReference type="ARBA" id="ARBA00022491"/>
    </source>
</evidence>
<evidence type="ECO:0000259" key="15">
    <source>
        <dbReference type="PROSITE" id="PS51151"/>
    </source>
</evidence>
<dbReference type="GO" id="GO:0005737">
    <property type="term" value="C:cytoplasm"/>
    <property type="evidence" value="ECO:0007669"/>
    <property type="project" value="UniProtKB-SubCell"/>
</dbReference>
<dbReference type="InterPro" id="IPR038187">
    <property type="entry name" value="NAC_A/B_dom_sf"/>
</dbReference>
<feature type="compositionally biased region" description="Acidic residues" evidence="13">
    <location>
        <begin position="381"/>
        <end position="391"/>
    </location>
</feature>
<evidence type="ECO:0000256" key="1">
    <source>
        <dbReference type="ARBA" id="ARBA00004123"/>
    </source>
</evidence>
<feature type="domain" description="NAC-A/B" evidence="15">
    <location>
        <begin position="279"/>
        <end position="344"/>
    </location>
</feature>
<gene>
    <name evidence="16" type="ORF">GMOD_00003341</name>
</gene>
<feature type="region of interest" description="Disordered" evidence="13">
    <location>
        <begin position="363"/>
        <end position="406"/>
    </location>
</feature>
<evidence type="ECO:0000256" key="12">
    <source>
        <dbReference type="RuleBase" id="RU361272"/>
    </source>
</evidence>
<evidence type="ECO:0000256" key="10">
    <source>
        <dbReference type="ARBA" id="ARBA00023163"/>
    </source>
</evidence>